<sequence>MMEIVVLHLCALTGGSTINTVAVEVSRQLLLSWLASGQRSLQGGDDDSKSRVLNWRTHDNDDDDDMMMMMMMVMMMMRRRRRRRKRRRVAMAMTR</sequence>
<organism evidence="2 3">
    <name type="scientific">Elysia marginata</name>
    <dbReference type="NCBI Taxonomy" id="1093978"/>
    <lineage>
        <taxon>Eukaryota</taxon>
        <taxon>Metazoa</taxon>
        <taxon>Spiralia</taxon>
        <taxon>Lophotrochozoa</taxon>
        <taxon>Mollusca</taxon>
        <taxon>Gastropoda</taxon>
        <taxon>Heterobranchia</taxon>
        <taxon>Euthyneura</taxon>
        <taxon>Panpulmonata</taxon>
        <taxon>Sacoglossa</taxon>
        <taxon>Placobranchoidea</taxon>
        <taxon>Plakobranchidae</taxon>
        <taxon>Elysia</taxon>
    </lineage>
</organism>
<accession>A0AAV4HKP7</accession>
<evidence type="ECO:0008006" key="4">
    <source>
        <dbReference type="Google" id="ProtNLM"/>
    </source>
</evidence>
<keyword evidence="1" id="KW-0732">Signal</keyword>
<proteinExistence type="predicted"/>
<dbReference type="AlphaFoldDB" id="A0AAV4HKP7"/>
<evidence type="ECO:0000313" key="3">
    <source>
        <dbReference type="Proteomes" id="UP000762676"/>
    </source>
</evidence>
<evidence type="ECO:0000256" key="1">
    <source>
        <dbReference type="SAM" id="SignalP"/>
    </source>
</evidence>
<evidence type="ECO:0000313" key="2">
    <source>
        <dbReference type="EMBL" id="GFR97711.1"/>
    </source>
</evidence>
<protein>
    <recommendedName>
        <fullName evidence="4">Secreted protein</fullName>
    </recommendedName>
</protein>
<feature type="chain" id="PRO_5043966127" description="Secreted protein" evidence="1">
    <location>
        <begin position="18"/>
        <end position="95"/>
    </location>
</feature>
<gene>
    <name evidence="2" type="ORF">ElyMa_004484300</name>
</gene>
<dbReference type="EMBL" id="BMAT01009052">
    <property type="protein sequence ID" value="GFR97711.1"/>
    <property type="molecule type" value="Genomic_DNA"/>
</dbReference>
<reference evidence="2 3" key="1">
    <citation type="journal article" date="2021" name="Elife">
        <title>Chloroplast acquisition without the gene transfer in kleptoplastic sea slugs, Plakobranchus ocellatus.</title>
        <authorList>
            <person name="Maeda T."/>
            <person name="Takahashi S."/>
            <person name="Yoshida T."/>
            <person name="Shimamura S."/>
            <person name="Takaki Y."/>
            <person name="Nagai Y."/>
            <person name="Toyoda A."/>
            <person name="Suzuki Y."/>
            <person name="Arimoto A."/>
            <person name="Ishii H."/>
            <person name="Satoh N."/>
            <person name="Nishiyama T."/>
            <person name="Hasebe M."/>
            <person name="Maruyama T."/>
            <person name="Minagawa J."/>
            <person name="Obokata J."/>
            <person name="Shigenobu S."/>
        </authorList>
    </citation>
    <scope>NUCLEOTIDE SEQUENCE [LARGE SCALE GENOMIC DNA]</scope>
</reference>
<comment type="caution">
    <text evidence="2">The sequence shown here is derived from an EMBL/GenBank/DDBJ whole genome shotgun (WGS) entry which is preliminary data.</text>
</comment>
<keyword evidence="3" id="KW-1185">Reference proteome</keyword>
<name>A0AAV4HKP7_9GAST</name>
<feature type="signal peptide" evidence="1">
    <location>
        <begin position="1"/>
        <end position="17"/>
    </location>
</feature>
<dbReference type="Proteomes" id="UP000762676">
    <property type="component" value="Unassembled WGS sequence"/>
</dbReference>